<dbReference type="SUPFAM" id="SSF81296">
    <property type="entry name" value="E set domains"/>
    <property type="match status" value="1"/>
</dbReference>
<comment type="caution">
    <text evidence="1">The sequence shown here is derived from an EMBL/GenBank/DDBJ whole genome shotgun (WGS) entry which is preliminary data.</text>
</comment>
<dbReference type="EMBL" id="DLYI01000040">
    <property type="protein sequence ID" value="HAC26881.1"/>
    <property type="molecule type" value="Genomic_DNA"/>
</dbReference>
<dbReference type="Proteomes" id="UP000261325">
    <property type="component" value="Unassembled WGS sequence"/>
</dbReference>
<name>A0A3B8WAC6_MARNT</name>
<sequence>EMPVKSWVTAPLTTASQGKNLVYGVAFGGMNAVSKVEVSADG</sequence>
<evidence type="ECO:0000313" key="2">
    <source>
        <dbReference type="Proteomes" id="UP000261325"/>
    </source>
</evidence>
<protein>
    <submittedName>
        <fullName evidence="1">Sulfite oxidase</fullName>
    </submittedName>
</protein>
<reference evidence="1 2" key="1">
    <citation type="journal article" date="2018" name="Nat. Biotechnol.">
        <title>A standardized bacterial taxonomy based on genome phylogeny substantially revises the tree of life.</title>
        <authorList>
            <person name="Parks D.H."/>
            <person name="Chuvochina M."/>
            <person name="Waite D.W."/>
            <person name="Rinke C."/>
            <person name="Skarshewski A."/>
            <person name="Chaumeil P.A."/>
            <person name="Hugenholtz P."/>
        </authorList>
    </citation>
    <scope>NUCLEOTIDE SEQUENCE [LARGE SCALE GENOMIC DNA]</scope>
    <source>
        <strain evidence="1">UBA9049</strain>
    </source>
</reference>
<dbReference type="InterPro" id="IPR014756">
    <property type="entry name" value="Ig_E-set"/>
</dbReference>
<evidence type="ECO:0000313" key="1">
    <source>
        <dbReference type="EMBL" id="HAC26881.1"/>
    </source>
</evidence>
<gene>
    <name evidence="1" type="ORF">DCF82_03515</name>
</gene>
<dbReference type="Gene3D" id="2.60.40.650">
    <property type="match status" value="1"/>
</dbReference>
<feature type="non-terminal residue" evidence="1">
    <location>
        <position position="42"/>
    </location>
</feature>
<proteinExistence type="predicted"/>
<accession>A0A3B8WAC6</accession>
<organism evidence="1 2">
    <name type="scientific">Marinobacter nauticus</name>
    <name type="common">Marinobacter hydrocarbonoclasticus</name>
    <name type="synonym">Marinobacter aquaeolei</name>
    <dbReference type="NCBI Taxonomy" id="2743"/>
    <lineage>
        <taxon>Bacteria</taxon>
        <taxon>Pseudomonadati</taxon>
        <taxon>Pseudomonadota</taxon>
        <taxon>Gammaproteobacteria</taxon>
        <taxon>Pseudomonadales</taxon>
        <taxon>Marinobacteraceae</taxon>
        <taxon>Marinobacter</taxon>
    </lineage>
</organism>
<dbReference type="AlphaFoldDB" id="A0A3B8WAC6"/>
<feature type="non-terminal residue" evidence="1">
    <location>
        <position position="1"/>
    </location>
</feature>